<evidence type="ECO:0000256" key="3">
    <source>
        <dbReference type="ARBA" id="ARBA00004763"/>
    </source>
</evidence>
<keyword evidence="5" id="KW-0808">Transferase</keyword>
<organism evidence="10 11">
    <name type="scientific">Schleiferia thermophila</name>
    <dbReference type="NCBI Taxonomy" id="884107"/>
    <lineage>
        <taxon>Bacteria</taxon>
        <taxon>Pseudomonadati</taxon>
        <taxon>Bacteroidota</taxon>
        <taxon>Flavobacteriia</taxon>
        <taxon>Flavobacteriales</taxon>
        <taxon>Schleiferiaceae</taxon>
        <taxon>Schleiferia</taxon>
    </lineage>
</organism>
<keyword evidence="8" id="KW-0289">Folate biosynthesis</keyword>
<dbReference type="SUPFAM" id="SSF51717">
    <property type="entry name" value="Dihydropteroate synthetase-like"/>
    <property type="match status" value="1"/>
</dbReference>
<protein>
    <recommendedName>
        <fullName evidence="4">dihydropteroate synthase</fullName>
        <ecNumber evidence="4">2.5.1.15</ecNumber>
    </recommendedName>
</protein>
<dbReference type="GO" id="GO:0046656">
    <property type="term" value="P:folic acid biosynthetic process"/>
    <property type="evidence" value="ECO:0007669"/>
    <property type="project" value="UniProtKB-KW"/>
</dbReference>
<dbReference type="AlphaFoldDB" id="A0A369ADM7"/>
<keyword evidence="6" id="KW-0479">Metal-binding</keyword>
<dbReference type="GO" id="GO:0004156">
    <property type="term" value="F:dihydropteroate synthase activity"/>
    <property type="evidence" value="ECO:0007669"/>
    <property type="project" value="UniProtKB-EC"/>
</dbReference>
<keyword evidence="7" id="KW-0460">Magnesium</keyword>
<dbReference type="PANTHER" id="PTHR20941">
    <property type="entry name" value="FOLATE SYNTHESIS PROTEINS"/>
    <property type="match status" value="1"/>
</dbReference>
<dbReference type="GO" id="GO:0046872">
    <property type="term" value="F:metal ion binding"/>
    <property type="evidence" value="ECO:0007669"/>
    <property type="project" value="UniProtKB-KW"/>
</dbReference>
<sequence length="323" mass="36193">MIFIMLGTDGLHRKINFFQTNIKNCTLHSTLRPSMKKYRIISEIPPSINVDGNLITFDTPKVMGIINATPDSFHSISRVSSVDEALRLASKMVEEGAEFLDVGGCSTRPGSEPPTLENEWERIKDIIPALRREFPRVIISVDTYRSEIAERSIAAGAQMINDISGGTLDPKIFQTVARLQVPYVLSHLKGTPKTMQQDPQYQDLIGDIYRYFTERISKVRDAGINDIILDPGFGFGKTLQHNFAILKNLHIFQDFAMPVMVGISRKSMIHKALHITPEEALNGTTALHMVALQAGVHLLRVHDVKEAIQTIKLYELIKNSDIS</sequence>
<evidence type="ECO:0000256" key="1">
    <source>
        <dbReference type="ARBA" id="ARBA00000012"/>
    </source>
</evidence>
<feature type="domain" description="Pterin-binding" evidence="9">
    <location>
        <begin position="60"/>
        <end position="312"/>
    </location>
</feature>
<dbReference type="Pfam" id="PF00809">
    <property type="entry name" value="Pterin_bind"/>
    <property type="match status" value="1"/>
</dbReference>
<comment type="catalytic activity">
    <reaction evidence="1">
        <text>(7,8-dihydropterin-6-yl)methyl diphosphate + 4-aminobenzoate = 7,8-dihydropteroate + diphosphate</text>
        <dbReference type="Rhea" id="RHEA:19949"/>
        <dbReference type="ChEBI" id="CHEBI:17836"/>
        <dbReference type="ChEBI" id="CHEBI:17839"/>
        <dbReference type="ChEBI" id="CHEBI:33019"/>
        <dbReference type="ChEBI" id="CHEBI:72950"/>
        <dbReference type="EC" id="2.5.1.15"/>
    </reaction>
</comment>
<evidence type="ECO:0000256" key="5">
    <source>
        <dbReference type="ARBA" id="ARBA00022679"/>
    </source>
</evidence>
<evidence type="ECO:0000256" key="7">
    <source>
        <dbReference type="ARBA" id="ARBA00022842"/>
    </source>
</evidence>
<gene>
    <name evidence="10" type="ORF">DES35_101821</name>
</gene>
<name>A0A369ADM7_9FLAO</name>
<dbReference type="GO" id="GO:0005829">
    <property type="term" value="C:cytosol"/>
    <property type="evidence" value="ECO:0007669"/>
    <property type="project" value="TreeGrafter"/>
</dbReference>
<comment type="pathway">
    <text evidence="3">Cofactor biosynthesis; tetrahydrofolate biosynthesis; 7,8-dihydrofolate from 2-amino-4-hydroxy-6-hydroxymethyl-7,8-dihydropteridine diphosphate and 4-aminobenzoate: step 1/2.</text>
</comment>
<evidence type="ECO:0000313" key="11">
    <source>
        <dbReference type="Proteomes" id="UP000253517"/>
    </source>
</evidence>
<dbReference type="Proteomes" id="UP000253517">
    <property type="component" value="Unassembled WGS sequence"/>
</dbReference>
<comment type="caution">
    <text evidence="10">The sequence shown here is derived from an EMBL/GenBank/DDBJ whole genome shotgun (WGS) entry which is preliminary data.</text>
</comment>
<evidence type="ECO:0000256" key="8">
    <source>
        <dbReference type="ARBA" id="ARBA00022909"/>
    </source>
</evidence>
<dbReference type="InterPro" id="IPR006390">
    <property type="entry name" value="DHP_synth_dom"/>
</dbReference>
<proteinExistence type="predicted"/>
<comment type="cofactor">
    <cofactor evidence="2">
        <name>Mg(2+)</name>
        <dbReference type="ChEBI" id="CHEBI:18420"/>
    </cofactor>
</comment>
<dbReference type="InterPro" id="IPR011005">
    <property type="entry name" value="Dihydropteroate_synth-like_sf"/>
</dbReference>
<evidence type="ECO:0000256" key="4">
    <source>
        <dbReference type="ARBA" id="ARBA00012458"/>
    </source>
</evidence>
<reference evidence="10 11" key="1">
    <citation type="submission" date="2018-07" db="EMBL/GenBank/DDBJ databases">
        <title>Genomic Encyclopedia of Type Strains, Phase IV (KMG-IV): sequencing the most valuable type-strain genomes for metagenomic binning, comparative biology and taxonomic classification.</title>
        <authorList>
            <person name="Goeker M."/>
        </authorList>
    </citation>
    <scope>NUCLEOTIDE SEQUENCE [LARGE SCALE GENOMIC DNA]</scope>
    <source>
        <strain evidence="10 11">DSM 21410</strain>
    </source>
</reference>
<evidence type="ECO:0000313" key="10">
    <source>
        <dbReference type="EMBL" id="RCX05534.1"/>
    </source>
</evidence>
<dbReference type="Gene3D" id="3.20.20.20">
    <property type="entry name" value="Dihydropteroate synthase-like"/>
    <property type="match status" value="1"/>
</dbReference>
<accession>A0A369ADM7</accession>
<evidence type="ECO:0000259" key="9">
    <source>
        <dbReference type="PROSITE" id="PS50972"/>
    </source>
</evidence>
<evidence type="ECO:0000256" key="6">
    <source>
        <dbReference type="ARBA" id="ARBA00022723"/>
    </source>
</evidence>
<dbReference type="InterPro" id="IPR045031">
    <property type="entry name" value="DHP_synth-like"/>
</dbReference>
<dbReference type="PANTHER" id="PTHR20941:SF1">
    <property type="entry name" value="FOLIC ACID SYNTHESIS PROTEIN FOL1"/>
    <property type="match status" value="1"/>
</dbReference>
<dbReference type="InterPro" id="IPR000489">
    <property type="entry name" value="Pterin-binding_dom"/>
</dbReference>
<dbReference type="EC" id="2.5.1.15" evidence="4"/>
<dbReference type="EMBL" id="QPJS01000001">
    <property type="protein sequence ID" value="RCX05534.1"/>
    <property type="molecule type" value="Genomic_DNA"/>
</dbReference>
<dbReference type="CDD" id="cd00739">
    <property type="entry name" value="DHPS"/>
    <property type="match status" value="1"/>
</dbReference>
<dbReference type="GO" id="GO:0046654">
    <property type="term" value="P:tetrahydrofolate biosynthetic process"/>
    <property type="evidence" value="ECO:0007669"/>
    <property type="project" value="TreeGrafter"/>
</dbReference>
<keyword evidence="11" id="KW-1185">Reference proteome</keyword>
<dbReference type="NCBIfam" id="TIGR01496">
    <property type="entry name" value="DHPS"/>
    <property type="match status" value="1"/>
</dbReference>
<dbReference type="PROSITE" id="PS50972">
    <property type="entry name" value="PTERIN_BINDING"/>
    <property type="match status" value="1"/>
</dbReference>
<evidence type="ECO:0000256" key="2">
    <source>
        <dbReference type="ARBA" id="ARBA00001946"/>
    </source>
</evidence>